<reference evidence="6" key="1">
    <citation type="journal article" date="2020" name="Stud. Mycol.">
        <title>101 Dothideomycetes genomes: a test case for predicting lifestyles and emergence of pathogens.</title>
        <authorList>
            <person name="Haridas S."/>
            <person name="Albert R."/>
            <person name="Binder M."/>
            <person name="Bloem J."/>
            <person name="Labutti K."/>
            <person name="Salamov A."/>
            <person name="Andreopoulos B."/>
            <person name="Baker S."/>
            <person name="Barry K."/>
            <person name="Bills G."/>
            <person name="Bluhm B."/>
            <person name="Cannon C."/>
            <person name="Castanera R."/>
            <person name="Culley D."/>
            <person name="Daum C."/>
            <person name="Ezra D."/>
            <person name="Gonzalez J."/>
            <person name="Henrissat B."/>
            <person name="Kuo A."/>
            <person name="Liang C."/>
            <person name="Lipzen A."/>
            <person name="Lutzoni F."/>
            <person name="Magnuson J."/>
            <person name="Mondo S."/>
            <person name="Nolan M."/>
            <person name="Ohm R."/>
            <person name="Pangilinan J."/>
            <person name="Park H.-J."/>
            <person name="Ramirez L."/>
            <person name="Alfaro M."/>
            <person name="Sun H."/>
            <person name="Tritt A."/>
            <person name="Yoshinaga Y."/>
            <person name="Zwiers L.-H."/>
            <person name="Turgeon B."/>
            <person name="Goodwin S."/>
            <person name="Spatafora J."/>
            <person name="Crous P."/>
            <person name="Grigoriev I."/>
        </authorList>
    </citation>
    <scope>NUCLEOTIDE SEQUENCE</scope>
    <source>
        <strain evidence="6">CBS 119687</strain>
    </source>
</reference>
<dbReference type="EMBL" id="ML977520">
    <property type="protein sequence ID" value="KAF2124306.1"/>
    <property type="molecule type" value="Genomic_DNA"/>
</dbReference>
<evidence type="ECO:0000256" key="2">
    <source>
        <dbReference type="ARBA" id="ARBA00022840"/>
    </source>
</evidence>
<dbReference type="Proteomes" id="UP000799771">
    <property type="component" value="Unassembled WGS sequence"/>
</dbReference>
<dbReference type="GO" id="GO:0005524">
    <property type="term" value="F:ATP binding"/>
    <property type="evidence" value="ECO:0007669"/>
    <property type="project" value="UniProtKB-UniRule"/>
</dbReference>
<dbReference type="InterPro" id="IPR008271">
    <property type="entry name" value="Ser/Thr_kinase_AS"/>
</dbReference>
<dbReference type="RefSeq" id="XP_033518699.1">
    <property type="nucleotide sequence ID" value="XM_033669198.1"/>
</dbReference>
<dbReference type="GeneID" id="54409630"/>
<feature type="binding site" evidence="3">
    <location>
        <position position="58"/>
    </location>
    <ligand>
        <name>ATP</name>
        <dbReference type="ChEBI" id="CHEBI:30616"/>
    </ligand>
</feature>
<gene>
    <name evidence="6" type="ORF">P153DRAFT_371160</name>
</gene>
<evidence type="ECO:0000313" key="7">
    <source>
        <dbReference type="Proteomes" id="UP000799771"/>
    </source>
</evidence>
<comment type="similarity">
    <text evidence="4">Belongs to the protein kinase superfamily.</text>
</comment>
<organism evidence="6 7">
    <name type="scientific">Dothidotthia symphoricarpi CBS 119687</name>
    <dbReference type="NCBI Taxonomy" id="1392245"/>
    <lineage>
        <taxon>Eukaryota</taxon>
        <taxon>Fungi</taxon>
        <taxon>Dikarya</taxon>
        <taxon>Ascomycota</taxon>
        <taxon>Pezizomycotina</taxon>
        <taxon>Dothideomycetes</taxon>
        <taxon>Pleosporomycetidae</taxon>
        <taxon>Pleosporales</taxon>
        <taxon>Dothidotthiaceae</taxon>
        <taxon>Dothidotthia</taxon>
    </lineage>
</organism>
<dbReference type="CDD" id="cd00180">
    <property type="entry name" value="PKc"/>
    <property type="match status" value="1"/>
</dbReference>
<evidence type="ECO:0000256" key="4">
    <source>
        <dbReference type="RuleBase" id="RU000304"/>
    </source>
</evidence>
<keyword evidence="6" id="KW-0808">Transferase</keyword>
<dbReference type="InterPro" id="IPR000719">
    <property type="entry name" value="Prot_kinase_dom"/>
</dbReference>
<evidence type="ECO:0000256" key="3">
    <source>
        <dbReference type="PROSITE-ProRule" id="PRU10141"/>
    </source>
</evidence>
<keyword evidence="2 3" id="KW-0067">ATP-binding</keyword>
<dbReference type="InterPro" id="IPR011009">
    <property type="entry name" value="Kinase-like_dom_sf"/>
</dbReference>
<dbReference type="InterPro" id="IPR017441">
    <property type="entry name" value="Protein_kinase_ATP_BS"/>
</dbReference>
<accession>A0A6A5ZYD2</accession>
<dbReference type="PROSITE" id="PS00108">
    <property type="entry name" value="PROTEIN_KINASE_ST"/>
    <property type="match status" value="1"/>
</dbReference>
<dbReference type="GO" id="GO:0005634">
    <property type="term" value="C:nucleus"/>
    <property type="evidence" value="ECO:0007669"/>
    <property type="project" value="TreeGrafter"/>
</dbReference>
<keyword evidence="1 3" id="KW-0547">Nucleotide-binding</keyword>
<dbReference type="PANTHER" id="PTHR44167">
    <property type="entry name" value="OVARIAN-SPECIFIC SERINE/THREONINE-PROTEIN KINASE LOK-RELATED"/>
    <property type="match status" value="1"/>
</dbReference>
<dbReference type="SMART" id="SM00220">
    <property type="entry name" value="S_TKc"/>
    <property type="match status" value="1"/>
</dbReference>
<keyword evidence="4" id="KW-0723">Serine/threonine-protein kinase</keyword>
<dbReference type="PROSITE" id="PS00107">
    <property type="entry name" value="PROTEIN_KINASE_ATP"/>
    <property type="match status" value="1"/>
</dbReference>
<dbReference type="AlphaFoldDB" id="A0A6A5ZYD2"/>
<dbReference type="PANTHER" id="PTHR44167:SF24">
    <property type="entry name" value="SERINE_THREONINE-PROTEIN KINASE CHK2"/>
    <property type="match status" value="1"/>
</dbReference>
<dbReference type="PROSITE" id="PS50011">
    <property type="entry name" value="PROTEIN_KINASE_DOM"/>
    <property type="match status" value="1"/>
</dbReference>
<evidence type="ECO:0000259" key="5">
    <source>
        <dbReference type="PROSITE" id="PS50011"/>
    </source>
</evidence>
<feature type="domain" description="Protein kinase" evidence="5">
    <location>
        <begin position="29"/>
        <end position="301"/>
    </location>
</feature>
<dbReference type="GO" id="GO:0004674">
    <property type="term" value="F:protein serine/threonine kinase activity"/>
    <property type="evidence" value="ECO:0007669"/>
    <property type="project" value="UniProtKB-KW"/>
</dbReference>
<dbReference type="Pfam" id="PF00069">
    <property type="entry name" value="Pkinase"/>
    <property type="match status" value="1"/>
</dbReference>
<dbReference type="OrthoDB" id="4062651at2759"/>
<keyword evidence="6" id="KW-0418">Kinase</keyword>
<dbReference type="GO" id="GO:0044773">
    <property type="term" value="P:mitotic DNA damage checkpoint signaling"/>
    <property type="evidence" value="ECO:0007669"/>
    <property type="project" value="TreeGrafter"/>
</dbReference>
<evidence type="ECO:0000313" key="6">
    <source>
        <dbReference type="EMBL" id="KAF2124306.1"/>
    </source>
</evidence>
<keyword evidence="7" id="KW-1185">Reference proteome</keyword>
<dbReference type="Gene3D" id="1.10.510.10">
    <property type="entry name" value="Transferase(Phosphotransferase) domain 1"/>
    <property type="match status" value="1"/>
</dbReference>
<dbReference type="SUPFAM" id="SSF56112">
    <property type="entry name" value="Protein kinase-like (PK-like)"/>
    <property type="match status" value="1"/>
</dbReference>
<evidence type="ECO:0000256" key="1">
    <source>
        <dbReference type="ARBA" id="ARBA00022741"/>
    </source>
</evidence>
<proteinExistence type="inferred from homology"/>
<sequence>MAENADHLRMISIEEGKDYLLENDEELPYTLLKNLGHGHSANVEMVKDQRTGAVFARKVFRLGGSRSERERVFENEIRIIRRLAPHHHFIQVFATYVAKRDMGLILSPVASRGDLHTFLQDVRERPCTIVETRILQSAFGCLASGLEFMHTQNVRHKDIKPQNILIHNGTVIYTDFGYSFDHSTAARSTTEGRPDALTKRYCAPEVAEYAPRNSKSDIFSLGCVFFELYSALGLCGLPETTTWYHLCLEEVTALLRNHRPCNRSFAAASNIICQMLDLQPGIRPPAEAVCKRLRRRGRKYFCIHCRAAHNVNCAFPTGLDRMLLVEYPGPDTLDIEMHDEPIPSFRETPQPRHYDSSHDYGSQHLRVGDYSASQLREDMYMDGLASEQSTSATTEDAWIML</sequence>
<name>A0A6A5ZYD2_9PLEO</name>
<dbReference type="Gene3D" id="3.30.200.20">
    <property type="entry name" value="Phosphorylase Kinase, domain 1"/>
    <property type="match status" value="1"/>
</dbReference>
<protein>
    <submittedName>
        <fullName evidence="6">Kinase-like protein</fullName>
    </submittedName>
</protein>